<accession>A0ABV9RHS3</accession>
<evidence type="ECO:0000313" key="3">
    <source>
        <dbReference type="Proteomes" id="UP001595909"/>
    </source>
</evidence>
<evidence type="ECO:0000259" key="1">
    <source>
        <dbReference type="Pfam" id="PF00899"/>
    </source>
</evidence>
<keyword evidence="2" id="KW-0808">Transferase</keyword>
<dbReference type="InterPro" id="IPR035985">
    <property type="entry name" value="Ubiquitin-activating_enz"/>
</dbReference>
<comment type="caution">
    <text evidence="2">The sequence shown here is derived from an EMBL/GenBank/DDBJ whole genome shotgun (WGS) entry which is preliminary data.</text>
</comment>
<proteinExistence type="predicted"/>
<dbReference type="EMBL" id="JBHSIM010000020">
    <property type="protein sequence ID" value="MFC4832828.1"/>
    <property type="molecule type" value="Genomic_DNA"/>
</dbReference>
<dbReference type="Proteomes" id="UP001595909">
    <property type="component" value="Unassembled WGS sequence"/>
</dbReference>
<dbReference type="RefSeq" id="WP_345332514.1">
    <property type="nucleotide sequence ID" value="NZ_BAABHN010000020.1"/>
</dbReference>
<dbReference type="GO" id="GO:0016779">
    <property type="term" value="F:nucleotidyltransferase activity"/>
    <property type="evidence" value="ECO:0007669"/>
    <property type="project" value="UniProtKB-KW"/>
</dbReference>
<dbReference type="SUPFAM" id="SSF69572">
    <property type="entry name" value="Activating enzymes of the ubiquitin-like proteins"/>
    <property type="match status" value="1"/>
</dbReference>
<feature type="domain" description="THIF-type NAD/FAD binding fold" evidence="1">
    <location>
        <begin position="94"/>
        <end position="289"/>
    </location>
</feature>
<dbReference type="Gene3D" id="3.40.50.720">
    <property type="entry name" value="NAD(P)-binding Rossmann-like Domain"/>
    <property type="match status" value="1"/>
</dbReference>
<reference evidence="3" key="1">
    <citation type="journal article" date="2019" name="Int. J. Syst. Evol. Microbiol.">
        <title>The Global Catalogue of Microorganisms (GCM) 10K type strain sequencing project: providing services to taxonomists for standard genome sequencing and annotation.</title>
        <authorList>
            <consortium name="The Broad Institute Genomics Platform"/>
            <consortium name="The Broad Institute Genome Sequencing Center for Infectious Disease"/>
            <person name="Wu L."/>
            <person name="Ma J."/>
        </authorList>
    </citation>
    <scope>NUCLEOTIDE SEQUENCE [LARGE SCALE GENOMIC DNA]</scope>
    <source>
        <strain evidence="3">CCUG 50347</strain>
    </source>
</reference>
<dbReference type="Pfam" id="PF00899">
    <property type="entry name" value="ThiF"/>
    <property type="match status" value="1"/>
</dbReference>
<sequence>MLSPVPTLPRSSLPGRPRLRHAALHRAPDVLQFGADPAEAVVVDGLTPPLVRMVDALDGTRSPARVLAEAVAAGAAPVAARDLLEHLHAAGLLVGAPRTDPLAGCRVVVRGAGRVAVSVACLLAAAGVGRVLVEAGGTVVRDDVGTGLLAGDVGRPSAWAVADAVARASPGIPPPADAPARRWLAARADLVVLADGARPDPVATSELVVAGRVHLPVGVVDGVGTVGPLVVPGMTPCLRCEDLRRTDVDPVWPRVAAELAGRRVAVPVALAAATAALAAGQSLAHLEGAVPAARGAALVLEPDGTHRSRPARRHPDCGCRALTVRPATSRHPMVAA</sequence>
<keyword evidence="3" id="KW-1185">Reference proteome</keyword>
<evidence type="ECO:0000313" key="2">
    <source>
        <dbReference type="EMBL" id="MFC4832828.1"/>
    </source>
</evidence>
<name>A0ABV9RHS3_9PSEU</name>
<gene>
    <name evidence="2" type="ORF">ACFPEL_10450</name>
</gene>
<dbReference type="InterPro" id="IPR000594">
    <property type="entry name" value="ThiF_NAD_FAD-bd"/>
</dbReference>
<keyword evidence="2" id="KW-0548">Nucleotidyltransferase</keyword>
<protein>
    <submittedName>
        <fullName evidence="2">ThiF family adenylyltransferase</fullName>
    </submittedName>
</protein>
<organism evidence="2 3">
    <name type="scientific">Actinomycetospora chibensis</name>
    <dbReference type="NCBI Taxonomy" id="663606"/>
    <lineage>
        <taxon>Bacteria</taxon>
        <taxon>Bacillati</taxon>
        <taxon>Actinomycetota</taxon>
        <taxon>Actinomycetes</taxon>
        <taxon>Pseudonocardiales</taxon>
        <taxon>Pseudonocardiaceae</taxon>
        <taxon>Actinomycetospora</taxon>
    </lineage>
</organism>